<evidence type="ECO:0000313" key="2">
    <source>
        <dbReference type="Proteomes" id="UP000218807"/>
    </source>
</evidence>
<sequence>MRIFAFLTASENCCGQRPPQRRASAERRQRYGHVLCPAILSFARVDLMDCAMVQAARHIQ</sequence>
<name>A0A2A5KQP9_9HYPH</name>
<keyword evidence="2" id="KW-1185">Reference proteome</keyword>
<dbReference type="AlphaFoldDB" id="A0A2A5KQP9"/>
<gene>
    <name evidence="1" type="ORF">CPT34_19195</name>
</gene>
<comment type="caution">
    <text evidence="1">The sequence shown here is derived from an EMBL/GenBank/DDBJ whole genome shotgun (WGS) entry which is preliminary data.</text>
</comment>
<protein>
    <submittedName>
        <fullName evidence="1">Uncharacterized protein</fullName>
    </submittedName>
</protein>
<dbReference type="Proteomes" id="UP000218807">
    <property type="component" value="Unassembled WGS sequence"/>
</dbReference>
<reference evidence="1 2" key="1">
    <citation type="submission" date="2017-09" db="EMBL/GenBank/DDBJ databases">
        <title>Comparative genomics of rhizobia isolated from Phaseolus vulgaris in China.</title>
        <authorList>
            <person name="Tong W."/>
        </authorList>
    </citation>
    <scope>NUCLEOTIDE SEQUENCE [LARGE SCALE GENOMIC DNA]</scope>
    <source>
        <strain evidence="1 2">L101</strain>
    </source>
</reference>
<evidence type="ECO:0000313" key="1">
    <source>
        <dbReference type="EMBL" id="PCK79396.1"/>
    </source>
</evidence>
<accession>A0A2A5KQP9</accession>
<dbReference type="EMBL" id="NXDM01000019">
    <property type="protein sequence ID" value="PCK79396.1"/>
    <property type="molecule type" value="Genomic_DNA"/>
</dbReference>
<organism evidence="1 2">
    <name type="scientific">Rhizobium sophoriradicis</name>
    <dbReference type="NCBI Taxonomy" id="1535245"/>
    <lineage>
        <taxon>Bacteria</taxon>
        <taxon>Pseudomonadati</taxon>
        <taxon>Pseudomonadota</taxon>
        <taxon>Alphaproteobacteria</taxon>
        <taxon>Hyphomicrobiales</taxon>
        <taxon>Rhizobiaceae</taxon>
        <taxon>Rhizobium/Agrobacterium group</taxon>
        <taxon>Rhizobium</taxon>
    </lineage>
</organism>
<proteinExistence type="predicted"/>